<dbReference type="PROSITE" id="PS51273">
    <property type="entry name" value="GATASE_TYPE_1"/>
    <property type="match status" value="1"/>
</dbReference>
<keyword evidence="5" id="KW-1185">Reference proteome</keyword>
<dbReference type="Pfam" id="PF00425">
    <property type="entry name" value="Chorismate_bind"/>
    <property type="match status" value="1"/>
</dbReference>
<dbReference type="InterPro" id="IPR006805">
    <property type="entry name" value="Anth_synth_I_N"/>
</dbReference>
<dbReference type="Pfam" id="PF04715">
    <property type="entry name" value="Anth_synt_I_N"/>
    <property type="match status" value="1"/>
</dbReference>
<dbReference type="Gene3D" id="3.40.50.880">
    <property type="match status" value="1"/>
</dbReference>
<dbReference type="GO" id="GO:0046820">
    <property type="term" value="F:4-amino-4-deoxychorismate synthase activity"/>
    <property type="evidence" value="ECO:0007669"/>
    <property type="project" value="TreeGrafter"/>
</dbReference>
<evidence type="ECO:0000313" key="5">
    <source>
        <dbReference type="Proteomes" id="UP000765509"/>
    </source>
</evidence>
<dbReference type="PANTHER" id="PTHR11236">
    <property type="entry name" value="AMINOBENZOATE/ANTHRANILATE SYNTHASE"/>
    <property type="match status" value="1"/>
</dbReference>
<reference evidence="4" key="1">
    <citation type="submission" date="2021-03" db="EMBL/GenBank/DDBJ databases">
        <title>Draft genome sequence of rust myrtle Austropuccinia psidii MF-1, a brazilian biotype.</title>
        <authorList>
            <person name="Quecine M.C."/>
            <person name="Pachon D.M.R."/>
            <person name="Bonatelli M.L."/>
            <person name="Correr F.H."/>
            <person name="Franceschini L.M."/>
            <person name="Leite T.F."/>
            <person name="Margarido G.R.A."/>
            <person name="Almeida C.A."/>
            <person name="Ferrarezi J.A."/>
            <person name="Labate C.A."/>
        </authorList>
    </citation>
    <scope>NUCLEOTIDE SEQUENCE</scope>
    <source>
        <strain evidence="4">MF-1</strain>
    </source>
</reference>
<feature type="domain" description="Chorismate-utilising enzyme C-terminal" evidence="2">
    <location>
        <begin position="370"/>
        <end position="630"/>
    </location>
</feature>
<dbReference type="OrthoDB" id="2502349at2759"/>
<name>A0A9Q3F9H7_9BASI</name>
<feature type="domain" description="Anthranilate synthase component I N-terminal" evidence="3">
    <location>
        <begin position="152"/>
        <end position="297"/>
    </location>
</feature>
<dbReference type="InterPro" id="IPR019999">
    <property type="entry name" value="Anth_synth_I-like"/>
</dbReference>
<dbReference type="InterPro" id="IPR029062">
    <property type="entry name" value="Class_I_gatase-like"/>
</dbReference>
<dbReference type="SUPFAM" id="SSF52317">
    <property type="entry name" value="Class I glutamine amidotransferase-like"/>
    <property type="match status" value="1"/>
</dbReference>
<dbReference type="InterPro" id="IPR015890">
    <property type="entry name" value="Chorismate_C"/>
</dbReference>
<dbReference type="Gene3D" id="3.60.120.10">
    <property type="entry name" value="Anthranilate synthase"/>
    <property type="match status" value="1"/>
</dbReference>
<dbReference type="EMBL" id="AVOT02039836">
    <property type="protein sequence ID" value="MBW0534949.1"/>
    <property type="molecule type" value="Genomic_DNA"/>
</dbReference>
<proteinExistence type="predicted"/>
<dbReference type="InterPro" id="IPR005801">
    <property type="entry name" value="ADC_synthase"/>
</dbReference>
<dbReference type="SUPFAM" id="SSF56322">
    <property type="entry name" value="ADC synthase"/>
    <property type="match status" value="1"/>
</dbReference>
<evidence type="ECO:0000313" key="4">
    <source>
        <dbReference type="EMBL" id="MBW0534949.1"/>
    </source>
</evidence>
<evidence type="ECO:0000259" key="2">
    <source>
        <dbReference type="Pfam" id="PF00425"/>
    </source>
</evidence>
<dbReference type="Proteomes" id="UP000765509">
    <property type="component" value="Unassembled WGS sequence"/>
</dbReference>
<sequence length="638" mass="71545">VLNSLNQNTKVIRYNSLTLDPNSLSSQLDITAWSNDLKSKTIMGLAHKTLPFHSVQFHPESISSQSGHQIIKSFFEIISNSNHVNLGLKRSIAYSPLPDHIIKLSKIKLPSLSISNNFISSSSFKPIFQIRTLNFKNNLNLPQNVFQSSYFKSKLGKIWLDSASSFNSSSNSRYSHLANFDILLSYFLTSKTLIINHSNQSQSQSHQINSLGIWNWLKNLQENFQLFIENSNQFNSNSSNHQFNAPIGFFGYFAYESLSESLHSYNLPCRSIKSIPDTQLGFANTVLTYDHLTQTWFTSALVQINPNSLNQFTNYFGNSLGLTESNYQSWSHQIQTLLNSKPNSEIIHSNSSNQNSNSNSSILLNPIQSHHQYLQAIQNAQQFIVDGESYELCLTNQFLTQLDSKINGFQKYLRLRNANPAPFGAYVQFNDFDTQILSCSPERFININQTGQIEMKPIKGTARRNLVDPHLDAQIAIELQNNEKERAENLMITDLIRNDLHVFCVPGSIKVTKLFHLETVATVHSLVSTIVGQLKPGLNAIDAISSAFPPGSMTGAPKVRSIELLDQLEGNRPRGIYSGILGFISVDGRTDMSVVIRTVVIQGNQMSVGAGGAITSLSQKEDEWKEVELKIEILEKSL</sequence>
<accession>A0A9Q3F9H7</accession>
<dbReference type="PANTHER" id="PTHR11236:SF18">
    <property type="entry name" value="AMINODEOXYCHORISMATE SYNTHASE"/>
    <property type="match status" value="1"/>
</dbReference>
<dbReference type="GO" id="GO:0000162">
    <property type="term" value="P:L-tryptophan biosynthetic process"/>
    <property type="evidence" value="ECO:0007669"/>
    <property type="project" value="TreeGrafter"/>
</dbReference>
<evidence type="ECO:0008006" key="6">
    <source>
        <dbReference type="Google" id="ProtNLM"/>
    </source>
</evidence>
<dbReference type="GO" id="GO:0005737">
    <property type="term" value="C:cytoplasm"/>
    <property type="evidence" value="ECO:0007669"/>
    <property type="project" value="TreeGrafter"/>
</dbReference>
<feature type="non-terminal residue" evidence="4">
    <location>
        <position position="638"/>
    </location>
</feature>
<dbReference type="Pfam" id="PF00117">
    <property type="entry name" value="GATase"/>
    <property type="match status" value="1"/>
</dbReference>
<dbReference type="GO" id="GO:0008153">
    <property type="term" value="P:4-aminobenzoate biosynthetic process"/>
    <property type="evidence" value="ECO:0007669"/>
    <property type="project" value="TreeGrafter"/>
</dbReference>
<gene>
    <name evidence="4" type="ORF">O181_074664</name>
</gene>
<comment type="caution">
    <text evidence="4">The sequence shown here is derived from an EMBL/GenBank/DDBJ whole genome shotgun (WGS) entry which is preliminary data.</text>
</comment>
<dbReference type="PRINTS" id="PR00095">
    <property type="entry name" value="ANTSNTHASEI"/>
</dbReference>
<dbReference type="InterPro" id="IPR017926">
    <property type="entry name" value="GATASE"/>
</dbReference>
<evidence type="ECO:0000259" key="3">
    <source>
        <dbReference type="Pfam" id="PF04715"/>
    </source>
</evidence>
<feature type="domain" description="Glutamine amidotransferase" evidence="1">
    <location>
        <begin position="3"/>
        <end position="76"/>
    </location>
</feature>
<evidence type="ECO:0000259" key="1">
    <source>
        <dbReference type="Pfam" id="PF00117"/>
    </source>
</evidence>
<dbReference type="AlphaFoldDB" id="A0A9Q3F9H7"/>
<organism evidence="4 5">
    <name type="scientific">Austropuccinia psidii MF-1</name>
    <dbReference type="NCBI Taxonomy" id="1389203"/>
    <lineage>
        <taxon>Eukaryota</taxon>
        <taxon>Fungi</taxon>
        <taxon>Dikarya</taxon>
        <taxon>Basidiomycota</taxon>
        <taxon>Pucciniomycotina</taxon>
        <taxon>Pucciniomycetes</taxon>
        <taxon>Pucciniales</taxon>
        <taxon>Sphaerophragmiaceae</taxon>
        <taxon>Austropuccinia</taxon>
    </lineage>
</organism>
<protein>
    <recommendedName>
        <fullName evidence="6">Aminodeoxychorismate synthase</fullName>
    </recommendedName>
</protein>